<evidence type="ECO:0000256" key="1">
    <source>
        <dbReference type="SAM" id="MobiDB-lite"/>
    </source>
</evidence>
<comment type="caution">
    <text evidence="2">The sequence shown here is derived from an EMBL/GenBank/DDBJ whole genome shotgun (WGS) entry which is preliminary data.</text>
</comment>
<organism evidence="2 3">
    <name type="scientific">Gordonia crocea</name>
    <dbReference type="NCBI Taxonomy" id="589162"/>
    <lineage>
        <taxon>Bacteria</taxon>
        <taxon>Bacillati</taxon>
        <taxon>Actinomycetota</taxon>
        <taxon>Actinomycetes</taxon>
        <taxon>Mycobacteriales</taxon>
        <taxon>Gordoniaceae</taxon>
        <taxon>Gordonia</taxon>
    </lineage>
</organism>
<evidence type="ECO:0000313" key="2">
    <source>
        <dbReference type="EMBL" id="GED97434.1"/>
    </source>
</evidence>
<gene>
    <name evidence="2" type="ORF">nbrc107697_14730</name>
</gene>
<feature type="compositionally biased region" description="Polar residues" evidence="1">
    <location>
        <begin position="1"/>
        <end position="15"/>
    </location>
</feature>
<reference evidence="3" key="1">
    <citation type="submission" date="2019-06" db="EMBL/GenBank/DDBJ databases">
        <title>Gordonia isolated from sludge of a wastewater treatment plant.</title>
        <authorList>
            <person name="Tamura T."/>
            <person name="Aoyama K."/>
            <person name="Kang Y."/>
            <person name="Saito S."/>
            <person name="Akiyama N."/>
            <person name="Yazawa K."/>
            <person name="Gonoi T."/>
            <person name="Mikami Y."/>
        </authorList>
    </citation>
    <scope>NUCLEOTIDE SEQUENCE [LARGE SCALE GENOMIC DNA]</scope>
    <source>
        <strain evidence="3">NBRC 107697</strain>
    </source>
</reference>
<evidence type="ECO:0000313" key="3">
    <source>
        <dbReference type="Proteomes" id="UP000444980"/>
    </source>
</evidence>
<accession>A0A7I9UW49</accession>
<dbReference type="RefSeq" id="WP_161926760.1">
    <property type="nucleotide sequence ID" value="NZ_BJOU01000001.1"/>
</dbReference>
<evidence type="ECO:0008006" key="4">
    <source>
        <dbReference type="Google" id="ProtNLM"/>
    </source>
</evidence>
<proteinExistence type="predicted"/>
<dbReference type="OrthoDB" id="4370439at2"/>
<protein>
    <recommendedName>
        <fullName evidence="4">Heme transporter</fullName>
    </recommendedName>
</protein>
<name>A0A7I9UW49_9ACTN</name>
<feature type="region of interest" description="Disordered" evidence="1">
    <location>
        <begin position="1"/>
        <end position="22"/>
    </location>
</feature>
<dbReference type="SUPFAM" id="SSF144064">
    <property type="entry name" value="Heme iron utilization protein-like"/>
    <property type="match status" value="1"/>
</dbReference>
<keyword evidence="3" id="KW-1185">Reference proteome</keyword>
<dbReference type="InterPro" id="IPR053733">
    <property type="entry name" value="Heme_Transport_Util_sf"/>
</dbReference>
<dbReference type="Proteomes" id="UP000444980">
    <property type="component" value="Unassembled WGS sequence"/>
</dbReference>
<dbReference type="AlphaFoldDB" id="A0A7I9UW49"/>
<sequence>MSEPDQTGPNETSHSPGDCRCPNPRCHRLAGATSDLDELLAAPGVTASVVDGPVGTLADALPLLDQIVGVTAAGPVITNDLGIHRRPSYRDDPLHGGAEGISLRINPDMLGTVLVTEPTPHAPPTLRIFDRDGNAVHVTYLVEGSDRLAFEALSLSRSSDIDLLDELSPERRRPVEVFPVPVDDEAPLDTDQLGLFDSILADGGRSRLDALRTVPAPGFARVCSRRVIAALSHAAALTMPMTTCAAATGCLQIRHDRLDGSRERYGSMVLASRGARTMINFNVVDECWVTSATGVWGATAAIELYDREGRCCFVATQTGPVDLTTYEAWQTLTGELADA</sequence>
<dbReference type="EMBL" id="BJOU01000001">
    <property type="protein sequence ID" value="GED97434.1"/>
    <property type="molecule type" value="Genomic_DNA"/>
</dbReference>
<dbReference type="Gene3D" id="3.40.1570.10">
    <property type="entry name" value="HemS/ChuS/ChuX like domains"/>
    <property type="match status" value="2"/>
</dbReference>